<evidence type="ECO:0000313" key="1">
    <source>
        <dbReference type="EMBL" id="TLS52412.1"/>
    </source>
</evidence>
<sequence>MMNARGGKEWLTSTFEKYKHEPYYANRSRKNPESHLDFLHEYAEVARSAFVRCDLRSLAIDNTAWDWTSYHTKLLEYFGWSYVPDPIVPEAELAKYAGIYHNEELRITVHVQVRGGQITVFGDQRVRVKVTHAFYMDNVSILIRFIIDPSGECNQFVVEEMDLIGNQKDEGTRFRRIS</sequence>
<evidence type="ECO:0000313" key="2">
    <source>
        <dbReference type="Proteomes" id="UP000309676"/>
    </source>
</evidence>
<accession>A0A5R9G7M0</accession>
<dbReference type="RefSeq" id="WP_138194068.1">
    <property type="nucleotide sequence ID" value="NZ_VCIW01000005.1"/>
</dbReference>
<organism evidence="1 2">
    <name type="scientific">Paenibacillus antri</name>
    <dbReference type="NCBI Taxonomy" id="2582848"/>
    <lineage>
        <taxon>Bacteria</taxon>
        <taxon>Bacillati</taxon>
        <taxon>Bacillota</taxon>
        <taxon>Bacilli</taxon>
        <taxon>Bacillales</taxon>
        <taxon>Paenibacillaceae</taxon>
        <taxon>Paenibacillus</taxon>
    </lineage>
</organism>
<reference evidence="1 2" key="1">
    <citation type="submission" date="2019-05" db="EMBL/GenBank/DDBJ databases">
        <authorList>
            <person name="Narsing Rao M.P."/>
            <person name="Li W.J."/>
        </authorList>
    </citation>
    <scope>NUCLEOTIDE SEQUENCE [LARGE SCALE GENOMIC DNA]</scope>
    <source>
        <strain evidence="1 2">SYSU_K30003</strain>
    </source>
</reference>
<keyword evidence="2" id="KW-1185">Reference proteome</keyword>
<gene>
    <name evidence="1" type="ORF">FE782_10620</name>
</gene>
<dbReference type="AlphaFoldDB" id="A0A5R9G7M0"/>
<name>A0A5R9G7M0_9BACL</name>
<dbReference type="EMBL" id="VCIW01000005">
    <property type="protein sequence ID" value="TLS52412.1"/>
    <property type="molecule type" value="Genomic_DNA"/>
</dbReference>
<comment type="caution">
    <text evidence="1">The sequence shown here is derived from an EMBL/GenBank/DDBJ whole genome shotgun (WGS) entry which is preliminary data.</text>
</comment>
<protein>
    <submittedName>
        <fullName evidence="1">Uncharacterized protein</fullName>
    </submittedName>
</protein>
<dbReference type="OrthoDB" id="8211253at2"/>
<dbReference type="Proteomes" id="UP000309676">
    <property type="component" value="Unassembled WGS sequence"/>
</dbReference>
<proteinExistence type="predicted"/>